<comment type="caution">
    <text evidence="6">The sequence shown here is derived from an EMBL/GenBank/DDBJ whole genome shotgun (WGS) entry which is preliminary data.</text>
</comment>
<dbReference type="RefSeq" id="WP_105050848.1">
    <property type="nucleotide sequence ID" value="NZ_BMYG01000005.1"/>
</dbReference>
<evidence type="ECO:0000259" key="5">
    <source>
        <dbReference type="PROSITE" id="PS51352"/>
    </source>
</evidence>
<dbReference type="GO" id="GO:0017004">
    <property type="term" value="P:cytochrome complex assembly"/>
    <property type="evidence" value="ECO:0007669"/>
    <property type="project" value="UniProtKB-KW"/>
</dbReference>
<evidence type="ECO:0000256" key="1">
    <source>
        <dbReference type="ARBA" id="ARBA00004196"/>
    </source>
</evidence>
<dbReference type="PROSITE" id="PS00194">
    <property type="entry name" value="THIOREDOXIN_1"/>
    <property type="match status" value="1"/>
</dbReference>
<name>A0A2S7URM3_9GAMM</name>
<dbReference type="SUPFAM" id="SSF52833">
    <property type="entry name" value="Thioredoxin-like"/>
    <property type="match status" value="1"/>
</dbReference>
<dbReference type="EMBL" id="MSCH01000003">
    <property type="protein sequence ID" value="PQJ52389.1"/>
    <property type="molecule type" value="Genomic_DNA"/>
</dbReference>
<proteinExistence type="predicted"/>
<keyword evidence="4" id="KW-0732">Signal</keyword>
<dbReference type="OrthoDB" id="9799347at2"/>
<feature type="chain" id="PRO_5015677912" description="Thioredoxin domain-containing protein" evidence="4">
    <location>
        <begin position="23"/>
        <end position="196"/>
    </location>
</feature>
<dbReference type="GO" id="GO:0030313">
    <property type="term" value="C:cell envelope"/>
    <property type="evidence" value="ECO:0007669"/>
    <property type="project" value="UniProtKB-SubCell"/>
</dbReference>
<dbReference type="Pfam" id="PF08534">
    <property type="entry name" value="Redoxin"/>
    <property type="match status" value="1"/>
</dbReference>
<dbReference type="AlphaFoldDB" id="A0A2S7URM3"/>
<feature type="domain" description="Thioredoxin" evidence="5">
    <location>
        <begin position="34"/>
        <end position="176"/>
    </location>
</feature>
<keyword evidence="7" id="KW-1185">Reference proteome</keyword>
<accession>A0A2S7URM3</accession>
<dbReference type="Gene3D" id="3.40.30.10">
    <property type="entry name" value="Glutaredoxin"/>
    <property type="match status" value="1"/>
</dbReference>
<dbReference type="InterPro" id="IPR036249">
    <property type="entry name" value="Thioredoxin-like_sf"/>
</dbReference>
<reference evidence="6 7" key="1">
    <citation type="submission" date="2016-12" db="EMBL/GenBank/DDBJ databases">
        <title>Diversity of luminous bacteria.</title>
        <authorList>
            <person name="Yoshizawa S."/>
            <person name="Kogure K."/>
        </authorList>
    </citation>
    <scope>NUCLEOTIDE SEQUENCE [LARGE SCALE GENOMIC DNA]</scope>
    <source>
        <strain evidence="6 7">SA4-48</strain>
    </source>
</reference>
<dbReference type="InterPro" id="IPR017937">
    <property type="entry name" value="Thioredoxin_CS"/>
</dbReference>
<evidence type="ECO:0000313" key="7">
    <source>
        <dbReference type="Proteomes" id="UP000239007"/>
    </source>
</evidence>
<dbReference type="PROSITE" id="PS51352">
    <property type="entry name" value="THIOREDOXIN_2"/>
    <property type="match status" value="1"/>
</dbReference>
<keyword evidence="2" id="KW-0201">Cytochrome c-type biogenesis</keyword>
<dbReference type="InterPro" id="IPR050553">
    <property type="entry name" value="Thioredoxin_ResA/DsbE_sf"/>
</dbReference>
<feature type="signal peptide" evidence="4">
    <location>
        <begin position="1"/>
        <end position="22"/>
    </location>
</feature>
<dbReference type="GO" id="GO:0015036">
    <property type="term" value="F:disulfide oxidoreductase activity"/>
    <property type="evidence" value="ECO:0007669"/>
    <property type="project" value="UniProtKB-ARBA"/>
</dbReference>
<dbReference type="PANTHER" id="PTHR42852:SF17">
    <property type="entry name" value="THIOREDOXIN-LIKE PROTEIN HI_1115"/>
    <property type="match status" value="1"/>
</dbReference>
<dbReference type="PANTHER" id="PTHR42852">
    <property type="entry name" value="THIOL:DISULFIDE INTERCHANGE PROTEIN DSBE"/>
    <property type="match status" value="1"/>
</dbReference>
<organism evidence="6 7">
    <name type="scientific">Psychrosphaera saromensis</name>
    <dbReference type="NCBI Taxonomy" id="716813"/>
    <lineage>
        <taxon>Bacteria</taxon>
        <taxon>Pseudomonadati</taxon>
        <taxon>Pseudomonadota</taxon>
        <taxon>Gammaproteobacteria</taxon>
        <taxon>Alteromonadales</taxon>
        <taxon>Pseudoalteromonadaceae</taxon>
        <taxon>Psychrosphaera</taxon>
    </lineage>
</organism>
<comment type="subcellular location">
    <subcellularLocation>
        <location evidence="1">Cell envelope</location>
    </subcellularLocation>
</comment>
<dbReference type="InterPro" id="IPR013766">
    <property type="entry name" value="Thioredoxin_domain"/>
</dbReference>
<evidence type="ECO:0000256" key="2">
    <source>
        <dbReference type="ARBA" id="ARBA00022748"/>
    </source>
</evidence>
<evidence type="ECO:0000256" key="3">
    <source>
        <dbReference type="ARBA" id="ARBA00023284"/>
    </source>
</evidence>
<dbReference type="CDD" id="cd02966">
    <property type="entry name" value="TlpA_like_family"/>
    <property type="match status" value="1"/>
</dbReference>
<dbReference type="Proteomes" id="UP000239007">
    <property type="component" value="Unassembled WGS sequence"/>
</dbReference>
<protein>
    <recommendedName>
        <fullName evidence="5">Thioredoxin domain-containing protein</fullName>
    </recommendedName>
</protein>
<sequence length="196" mass="22009">MMFKIKLLAILFLCSFSLLALSDEPELDEDGNPIVEAVMAPAWQITNDTIELSSQSLLGKPYVLHFWATWCPYCKKLQPGLETISKGYVKKGIETYAVSFWENPRTKPIKEMKSRGLDFTVLVDGDVAAKSFDVTSTPTTVFINHRGEIVFTYVLSDPNDPQLRLAYETLVDQVKADQLKAAEELAKKQAEEQASK</sequence>
<dbReference type="InterPro" id="IPR013740">
    <property type="entry name" value="Redoxin"/>
</dbReference>
<gene>
    <name evidence="6" type="ORF">BTO11_01130</name>
</gene>
<evidence type="ECO:0000313" key="6">
    <source>
        <dbReference type="EMBL" id="PQJ52389.1"/>
    </source>
</evidence>
<evidence type="ECO:0000256" key="4">
    <source>
        <dbReference type="SAM" id="SignalP"/>
    </source>
</evidence>
<keyword evidence="3" id="KW-0676">Redox-active center</keyword>